<comment type="similarity">
    <text evidence="1">Belongs to the SMP-30/CGR1 family.</text>
</comment>
<dbReference type="InterPro" id="IPR005471">
    <property type="entry name" value="Tscrpt_reg_IclR_N"/>
</dbReference>
<dbReference type="GO" id="GO:0004341">
    <property type="term" value="F:gluconolactonase activity"/>
    <property type="evidence" value="ECO:0007669"/>
    <property type="project" value="TreeGrafter"/>
</dbReference>
<gene>
    <name evidence="7" type="ORF">FPZ52_00280</name>
</gene>
<sequence>MRHIGPTDSWQRFLWSLREGCMATVETKGADSLRKALNLLDIVKDRPGGAEMRDLVAASGLSRPTAYRMVAALTEEGFLKLDDSTRRITFGPKLLALAQGIWSDTDLRGGSRNELTRLAQETGATALLMVRSGGWASCIDLVEGQRGGHGWQVGMVRSVTQCAGGLAILAYGDWSDLDRRQKDLDVDDPRQLKSTLGVVRSRFYAVDTLANESGNMGVAAPIFDISGRAVGAVCLYGDAQASLHALGSAVVQAARDISEARGGYPFDISLPTLAISNDLDGVDLIADSQCLIGDNPCFDDERLFWIDILGPSLYRLDRAGEEPVCLNQTEVAGALLRLGPGRMLLAQQTRLALLDGSGNETWQRRVSGLPPGFRYNDGALDPVGRIWLGAMDMAVSRSTGLLHRYDDLDASPISLPGFSLPNGISFSPDYERMFVVDSMEKLLCVFDYDADIGAATLRERITLLEDCDGRPSGLAPGPDGTFFTCHWDGGAVLQIDSIGRTISSYSVPVPRPSGLVYDGENDRLIVTSARVRLSETDTARFPKAGGTFAVPLSK</sequence>
<feature type="binding site" evidence="4">
    <location>
        <position position="376"/>
    </location>
    <ligand>
        <name>substrate</name>
    </ligand>
</feature>
<evidence type="ECO:0000259" key="5">
    <source>
        <dbReference type="PROSITE" id="PS51077"/>
    </source>
</evidence>
<dbReference type="SUPFAM" id="SSF46785">
    <property type="entry name" value="Winged helix' DNA-binding domain"/>
    <property type="match status" value="1"/>
</dbReference>
<evidence type="ECO:0000256" key="3">
    <source>
        <dbReference type="ARBA" id="ARBA00023163"/>
    </source>
</evidence>
<feature type="binding site" evidence="4">
    <location>
        <position position="422"/>
    </location>
    <ligand>
        <name>a divalent metal cation</name>
        <dbReference type="ChEBI" id="CHEBI:60240"/>
    </ligand>
</feature>
<dbReference type="OrthoDB" id="2633250at2"/>
<evidence type="ECO:0000256" key="1">
    <source>
        <dbReference type="ARBA" id="ARBA00008853"/>
    </source>
</evidence>
<evidence type="ECO:0000259" key="6">
    <source>
        <dbReference type="PROSITE" id="PS51078"/>
    </source>
</evidence>
<keyword evidence="8" id="KW-1185">Reference proteome</keyword>
<name>A0A5B8I6V5_9RHOB</name>
<dbReference type="InterPro" id="IPR036390">
    <property type="entry name" value="WH_DNA-bd_sf"/>
</dbReference>
<dbReference type="PROSITE" id="PS51078">
    <property type="entry name" value="ICLR_ED"/>
    <property type="match status" value="1"/>
</dbReference>
<dbReference type="SMART" id="SM00346">
    <property type="entry name" value="HTH_ICLR"/>
    <property type="match status" value="1"/>
</dbReference>
<dbReference type="PANTHER" id="PTHR10907">
    <property type="entry name" value="REGUCALCIN"/>
    <property type="match status" value="1"/>
</dbReference>
<dbReference type="Pfam" id="PF09339">
    <property type="entry name" value="HTH_IclR"/>
    <property type="match status" value="1"/>
</dbReference>
<evidence type="ECO:0000256" key="2">
    <source>
        <dbReference type="ARBA" id="ARBA00023015"/>
    </source>
</evidence>
<dbReference type="Gene3D" id="1.10.10.10">
    <property type="entry name" value="Winged helix-like DNA-binding domain superfamily/Winged helix DNA-binding domain"/>
    <property type="match status" value="1"/>
</dbReference>
<dbReference type="Gene3D" id="2.120.10.30">
    <property type="entry name" value="TolB, C-terminal domain"/>
    <property type="match status" value="1"/>
</dbReference>
<evidence type="ECO:0000256" key="4">
    <source>
        <dbReference type="PIRSR" id="PIRSR605511-2"/>
    </source>
</evidence>
<keyword evidence="4" id="KW-0479">Metal-binding</keyword>
<dbReference type="GO" id="GO:0006355">
    <property type="term" value="P:regulation of DNA-templated transcription"/>
    <property type="evidence" value="ECO:0007669"/>
    <property type="project" value="InterPro"/>
</dbReference>
<organism evidence="7 8">
    <name type="scientific">Qingshengfaniella alkalisoli</name>
    <dbReference type="NCBI Taxonomy" id="2599296"/>
    <lineage>
        <taxon>Bacteria</taxon>
        <taxon>Pseudomonadati</taxon>
        <taxon>Pseudomonadota</taxon>
        <taxon>Alphaproteobacteria</taxon>
        <taxon>Rhodobacterales</taxon>
        <taxon>Paracoccaceae</taxon>
        <taxon>Qingshengfaniella</taxon>
    </lineage>
</organism>
<dbReference type="PANTHER" id="PTHR10907:SF47">
    <property type="entry name" value="REGUCALCIN"/>
    <property type="match status" value="1"/>
</dbReference>
<accession>A0A5B8I6V5</accession>
<dbReference type="GO" id="GO:0003677">
    <property type="term" value="F:DNA binding"/>
    <property type="evidence" value="ECO:0007669"/>
    <property type="project" value="InterPro"/>
</dbReference>
<dbReference type="InterPro" id="IPR036388">
    <property type="entry name" value="WH-like_DNA-bd_sf"/>
</dbReference>
<evidence type="ECO:0000313" key="7">
    <source>
        <dbReference type="EMBL" id="QDY68216.1"/>
    </source>
</evidence>
<evidence type="ECO:0000313" key="8">
    <source>
        <dbReference type="Proteomes" id="UP000318483"/>
    </source>
</evidence>
<feature type="domain" description="HTH iclR-type" evidence="5">
    <location>
        <begin position="30"/>
        <end position="92"/>
    </location>
</feature>
<dbReference type="GO" id="GO:0005509">
    <property type="term" value="F:calcium ion binding"/>
    <property type="evidence" value="ECO:0007669"/>
    <property type="project" value="TreeGrafter"/>
</dbReference>
<proteinExistence type="inferred from homology"/>
<dbReference type="Pfam" id="PF08450">
    <property type="entry name" value="SGL"/>
    <property type="match status" value="1"/>
</dbReference>
<reference evidence="7 8" key="1">
    <citation type="submission" date="2019-07" db="EMBL/GenBank/DDBJ databases">
        <title>Litoreibacter alkalisoli sp. nov., isolated from saline-alkaline soil.</title>
        <authorList>
            <person name="Wang S."/>
            <person name="Xu L."/>
            <person name="Xing Y.-T."/>
            <person name="Sun J.-Q."/>
        </authorList>
    </citation>
    <scope>NUCLEOTIDE SEQUENCE [LARGE SCALE GENOMIC DNA]</scope>
    <source>
        <strain evidence="7 8">LN3S51</strain>
    </source>
</reference>
<dbReference type="SUPFAM" id="SSF63829">
    <property type="entry name" value="Calcium-dependent phosphotriesterase"/>
    <property type="match status" value="1"/>
</dbReference>
<dbReference type="AlphaFoldDB" id="A0A5B8I6V5"/>
<feature type="binding site" evidence="4">
    <location>
        <position position="374"/>
    </location>
    <ligand>
        <name>substrate</name>
    </ligand>
</feature>
<dbReference type="InterPro" id="IPR014757">
    <property type="entry name" value="Tscrpt_reg_IclR_C"/>
</dbReference>
<dbReference type="KEGG" id="lit:FPZ52_00280"/>
<dbReference type="InterPro" id="IPR011042">
    <property type="entry name" value="6-blade_b-propeller_TolB-like"/>
</dbReference>
<dbReference type="Proteomes" id="UP000318483">
    <property type="component" value="Chromosome"/>
</dbReference>
<keyword evidence="2" id="KW-0805">Transcription regulation</keyword>
<dbReference type="EMBL" id="CP042261">
    <property type="protein sequence ID" value="QDY68216.1"/>
    <property type="molecule type" value="Genomic_DNA"/>
</dbReference>
<keyword evidence="3" id="KW-0804">Transcription</keyword>
<feature type="domain" description="IclR-ED" evidence="6">
    <location>
        <begin position="93"/>
        <end position="263"/>
    </location>
</feature>
<dbReference type="PRINTS" id="PR01790">
    <property type="entry name" value="SMP30FAMILY"/>
</dbReference>
<dbReference type="InterPro" id="IPR013658">
    <property type="entry name" value="SGL"/>
</dbReference>
<keyword evidence="4" id="KW-0862">Zinc</keyword>
<dbReference type="SUPFAM" id="SSF55781">
    <property type="entry name" value="GAF domain-like"/>
    <property type="match status" value="1"/>
</dbReference>
<dbReference type="InterPro" id="IPR029016">
    <property type="entry name" value="GAF-like_dom_sf"/>
</dbReference>
<dbReference type="Pfam" id="PF01614">
    <property type="entry name" value="IclR_C"/>
    <property type="match status" value="1"/>
</dbReference>
<dbReference type="InterPro" id="IPR005511">
    <property type="entry name" value="SMP-30"/>
</dbReference>
<comment type="cofactor">
    <cofactor evidence="4">
        <name>Zn(2+)</name>
        <dbReference type="ChEBI" id="CHEBI:29105"/>
    </cofactor>
    <text evidence="4">Binds 1 divalent metal cation per subunit.</text>
</comment>
<dbReference type="GO" id="GO:0019853">
    <property type="term" value="P:L-ascorbic acid biosynthetic process"/>
    <property type="evidence" value="ECO:0007669"/>
    <property type="project" value="TreeGrafter"/>
</dbReference>
<dbReference type="PROSITE" id="PS51077">
    <property type="entry name" value="HTH_ICLR"/>
    <property type="match status" value="1"/>
</dbReference>
<protein>
    <submittedName>
        <fullName evidence="7">Helix-turn-helix domain-containing protein</fullName>
    </submittedName>
</protein>
<dbReference type="Gene3D" id="3.30.450.40">
    <property type="match status" value="1"/>
</dbReference>